<evidence type="ECO:0000313" key="1">
    <source>
        <dbReference type="EMBL" id="CAK59775.1"/>
    </source>
</evidence>
<organism evidence="1 2">
    <name type="scientific">Paramecium tetraurelia</name>
    <dbReference type="NCBI Taxonomy" id="5888"/>
    <lineage>
        <taxon>Eukaryota</taxon>
        <taxon>Sar</taxon>
        <taxon>Alveolata</taxon>
        <taxon>Ciliophora</taxon>
        <taxon>Intramacronucleata</taxon>
        <taxon>Oligohymenophorea</taxon>
        <taxon>Peniculida</taxon>
        <taxon>Parameciidae</taxon>
        <taxon>Paramecium</taxon>
    </lineage>
</organism>
<protein>
    <submittedName>
        <fullName evidence="1">Uncharacterized protein</fullName>
    </submittedName>
</protein>
<dbReference type="AlphaFoldDB" id="A0BMK8"/>
<gene>
    <name evidence="1" type="ORF">GSPATT00030411001</name>
</gene>
<sequence length="104" mass="12794">MLKERMKRLIWLNNQWTTPKIQKRIFQQGEINQFGQPQMRIHKEVLTFEKEEIEIVNNREKLICYRKQEDFNNIVNRLKEDRYKYKVNSNENLLDKSLLQLGVK</sequence>
<reference evidence="1 2" key="1">
    <citation type="journal article" date="2006" name="Nature">
        <title>Global trends of whole-genome duplications revealed by the ciliate Paramecium tetraurelia.</title>
        <authorList>
            <consortium name="Genoscope"/>
            <person name="Aury J.-M."/>
            <person name="Jaillon O."/>
            <person name="Duret L."/>
            <person name="Noel B."/>
            <person name="Jubin C."/>
            <person name="Porcel B.M."/>
            <person name="Segurens B."/>
            <person name="Daubin V."/>
            <person name="Anthouard V."/>
            <person name="Aiach N."/>
            <person name="Arnaiz O."/>
            <person name="Billaut A."/>
            <person name="Beisson J."/>
            <person name="Blanc I."/>
            <person name="Bouhouche K."/>
            <person name="Camara F."/>
            <person name="Duharcourt S."/>
            <person name="Guigo R."/>
            <person name="Gogendeau D."/>
            <person name="Katinka M."/>
            <person name="Keller A.-M."/>
            <person name="Kissmehl R."/>
            <person name="Klotz C."/>
            <person name="Koll F."/>
            <person name="Le Moue A."/>
            <person name="Lepere C."/>
            <person name="Malinsky S."/>
            <person name="Nowacki M."/>
            <person name="Nowak J.K."/>
            <person name="Plattner H."/>
            <person name="Poulain J."/>
            <person name="Ruiz F."/>
            <person name="Serrano V."/>
            <person name="Zagulski M."/>
            <person name="Dessen P."/>
            <person name="Betermier M."/>
            <person name="Weissenbach J."/>
            <person name="Scarpelli C."/>
            <person name="Schachter V."/>
            <person name="Sperling L."/>
            <person name="Meyer E."/>
            <person name="Cohen J."/>
            <person name="Wincker P."/>
        </authorList>
    </citation>
    <scope>NUCLEOTIDE SEQUENCE [LARGE SCALE GENOMIC DNA]</scope>
    <source>
        <strain evidence="1 2">Stock d4-2</strain>
    </source>
</reference>
<name>A0BMK8_PARTE</name>
<dbReference type="HOGENOM" id="CLU_2255375_0_0_1"/>
<dbReference type="GeneID" id="5012957"/>
<proteinExistence type="predicted"/>
<keyword evidence="2" id="KW-1185">Reference proteome</keyword>
<evidence type="ECO:0000313" key="2">
    <source>
        <dbReference type="Proteomes" id="UP000000600"/>
    </source>
</evidence>
<dbReference type="KEGG" id="ptm:GSPATT00030411001"/>
<dbReference type="InParanoid" id="A0BMK8"/>
<dbReference type="RefSeq" id="XP_001427173.1">
    <property type="nucleotide sequence ID" value="XM_001427136.1"/>
</dbReference>
<accession>A0BMK8</accession>
<dbReference type="Proteomes" id="UP000000600">
    <property type="component" value="Unassembled WGS sequence"/>
</dbReference>
<dbReference type="EMBL" id="CT868004">
    <property type="protein sequence ID" value="CAK59775.1"/>
    <property type="molecule type" value="Genomic_DNA"/>
</dbReference>